<evidence type="ECO:0000313" key="4">
    <source>
        <dbReference type="Proteomes" id="UP000320762"/>
    </source>
</evidence>
<evidence type="ECO:0000256" key="2">
    <source>
        <dbReference type="SAM" id="SignalP"/>
    </source>
</evidence>
<reference evidence="3 4" key="1">
    <citation type="journal article" date="2019" name="New Phytol.">
        <title>Comparative genomics reveals unique wood-decay strategies and fruiting body development in the Schizophyllaceae.</title>
        <authorList>
            <person name="Almasi E."/>
            <person name="Sahu N."/>
            <person name="Krizsan K."/>
            <person name="Balint B."/>
            <person name="Kovacs G.M."/>
            <person name="Kiss B."/>
            <person name="Cseklye J."/>
            <person name="Drula E."/>
            <person name="Henrissat B."/>
            <person name="Nagy I."/>
            <person name="Chovatia M."/>
            <person name="Adam C."/>
            <person name="LaButti K."/>
            <person name="Lipzen A."/>
            <person name="Riley R."/>
            <person name="Grigoriev I.V."/>
            <person name="Nagy L.G."/>
        </authorList>
    </citation>
    <scope>NUCLEOTIDE SEQUENCE [LARGE SCALE GENOMIC DNA]</scope>
    <source>
        <strain evidence="3 4">NL-1724</strain>
    </source>
</reference>
<gene>
    <name evidence="3" type="ORF">BD626DRAFT_247665</name>
</gene>
<proteinExistence type="predicted"/>
<evidence type="ECO:0008006" key="5">
    <source>
        <dbReference type="Google" id="ProtNLM"/>
    </source>
</evidence>
<organism evidence="3 4">
    <name type="scientific">Schizophyllum amplum</name>
    <dbReference type="NCBI Taxonomy" id="97359"/>
    <lineage>
        <taxon>Eukaryota</taxon>
        <taxon>Fungi</taxon>
        <taxon>Dikarya</taxon>
        <taxon>Basidiomycota</taxon>
        <taxon>Agaricomycotina</taxon>
        <taxon>Agaricomycetes</taxon>
        <taxon>Agaricomycetidae</taxon>
        <taxon>Agaricales</taxon>
        <taxon>Schizophyllaceae</taxon>
        <taxon>Schizophyllum</taxon>
    </lineage>
</organism>
<keyword evidence="4" id="KW-1185">Reference proteome</keyword>
<accession>A0A550BVD0</accession>
<dbReference type="EMBL" id="VDMD01000068">
    <property type="protein sequence ID" value="TRM56502.1"/>
    <property type="molecule type" value="Genomic_DNA"/>
</dbReference>
<protein>
    <recommendedName>
        <fullName evidence="5">Secreted protein</fullName>
    </recommendedName>
</protein>
<name>A0A550BVD0_9AGAR</name>
<feature type="signal peptide" evidence="2">
    <location>
        <begin position="1"/>
        <end position="19"/>
    </location>
</feature>
<keyword evidence="2" id="KW-0732">Signal</keyword>
<evidence type="ECO:0000313" key="3">
    <source>
        <dbReference type="EMBL" id="TRM56502.1"/>
    </source>
</evidence>
<evidence type="ECO:0000256" key="1">
    <source>
        <dbReference type="SAM" id="MobiDB-lite"/>
    </source>
</evidence>
<comment type="caution">
    <text evidence="3">The sequence shown here is derived from an EMBL/GenBank/DDBJ whole genome shotgun (WGS) entry which is preliminary data.</text>
</comment>
<dbReference type="Proteomes" id="UP000320762">
    <property type="component" value="Unassembled WGS sequence"/>
</dbReference>
<sequence>MRALLTIATRALLTIATRASPTVTTRASPTITKTTARESPTPEISPTPRDFPATTAMSEKAIMRIADRA</sequence>
<feature type="chain" id="PRO_5022151782" description="Secreted protein" evidence="2">
    <location>
        <begin position="20"/>
        <end position="69"/>
    </location>
</feature>
<feature type="compositionally biased region" description="Polar residues" evidence="1">
    <location>
        <begin position="21"/>
        <end position="44"/>
    </location>
</feature>
<feature type="region of interest" description="Disordered" evidence="1">
    <location>
        <begin position="21"/>
        <end position="56"/>
    </location>
</feature>
<dbReference type="AlphaFoldDB" id="A0A550BVD0"/>